<reference evidence="11" key="1">
    <citation type="submission" date="2022-03" db="EMBL/GenBank/DDBJ databases">
        <authorList>
            <person name="Tunstrom K."/>
        </authorList>
    </citation>
    <scope>NUCLEOTIDE SEQUENCE</scope>
</reference>
<dbReference type="GO" id="GO:0005549">
    <property type="term" value="F:odorant binding"/>
    <property type="evidence" value="ECO:0007669"/>
    <property type="project" value="InterPro"/>
</dbReference>
<organism evidence="11 12">
    <name type="scientific">Euphydryas editha</name>
    <name type="common">Edith's checkerspot</name>
    <dbReference type="NCBI Taxonomy" id="104508"/>
    <lineage>
        <taxon>Eukaryota</taxon>
        <taxon>Metazoa</taxon>
        <taxon>Ecdysozoa</taxon>
        <taxon>Arthropoda</taxon>
        <taxon>Hexapoda</taxon>
        <taxon>Insecta</taxon>
        <taxon>Pterygota</taxon>
        <taxon>Neoptera</taxon>
        <taxon>Endopterygota</taxon>
        <taxon>Lepidoptera</taxon>
        <taxon>Glossata</taxon>
        <taxon>Ditrysia</taxon>
        <taxon>Papilionoidea</taxon>
        <taxon>Nymphalidae</taxon>
        <taxon>Nymphalinae</taxon>
        <taxon>Euphydryas</taxon>
    </lineage>
</organism>
<keyword evidence="8 10" id="KW-0675">Receptor</keyword>
<dbReference type="InterPro" id="IPR004117">
    <property type="entry name" value="7tm6_olfct_rcpt"/>
</dbReference>
<keyword evidence="12" id="KW-1185">Reference proteome</keyword>
<evidence type="ECO:0000256" key="8">
    <source>
        <dbReference type="ARBA" id="ARBA00023170"/>
    </source>
</evidence>
<evidence type="ECO:0000256" key="2">
    <source>
        <dbReference type="ARBA" id="ARBA00022475"/>
    </source>
</evidence>
<evidence type="ECO:0000256" key="10">
    <source>
        <dbReference type="RuleBase" id="RU351113"/>
    </source>
</evidence>
<evidence type="ECO:0000256" key="7">
    <source>
        <dbReference type="ARBA" id="ARBA00023136"/>
    </source>
</evidence>
<evidence type="ECO:0000256" key="5">
    <source>
        <dbReference type="ARBA" id="ARBA00022725"/>
    </source>
</evidence>
<evidence type="ECO:0000256" key="4">
    <source>
        <dbReference type="ARBA" id="ARBA00022692"/>
    </source>
</evidence>
<sequence length="385" mass="44356">MGLFHRLWTKSTQCKALEQSSGKLETLFFESVYRVTYFSGWAYLDNSVIYRIYSGILKLSVGFLICCEVWQLISASSSLDSIIENVNVTLMHLIALYRYINMKENKTIYRKLASAMESPYFDTSTPRRKKLVRFWSQRNERFLKLLLGLGSCTLGAWHIYPLVDDIDYNLMISARFPFKYQTPIRFPIFYVIVLIVFNYTSLFVMVNDLIMQAHLMHLLCQYTVLGDCFENIIEDCLREKNKNDERHVIKTEEFKEKFLTRLNDLVEQHKFILNNTTELKKTLSAPMLGQLTASTMLICCVSYQATKWCDEIKLQSENIGNSVYCSGWERGLTATPGVGARLLLVATRARRPLVLTAGGLFDLSLASYTSLVKTSYSAVTVLQRF</sequence>
<keyword evidence="5 10" id="KW-0552">Olfaction</keyword>
<keyword evidence="9 10" id="KW-0807">Transducer</keyword>
<dbReference type="AlphaFoldDB" id="A0AAU9V5A2"/>
<dbReference type="GO" id="GO:0005886">
    <property type="term" value="C:plasma membrane"/>
    <property type="evidence" value="ECO:0007669"/>
    <property type="project" value="UniProtKB-SubCell"/>
</dbReference>
<feature type="transmembrane region" description="Helical" evidence="10">
    <location>
        <begin position="188"/>
        <end position="206"/>
    </location>
</feature>
<evidence type="ECO:0000313" key="11">
    <source>
        <dbReference type="EMBL" id="CAH2105391.1"/>
    </source>
</evidence>
<dbReference type="PANTHER" id="PTHR21137:SF35">
    <property type="entry name" value="ODORANT RECEPTOR 19A-RELATED"/>
    <property type="match status" value="1"/>
</dbReference>
<evidence type="ECO:0000313" key="12">
    <source>
        <dbReference type="Proteomes" id="UP001153954"/>
    </source>
</evidence>
<keyword evidence="2" id="KW-1003">Cell membrane</keyword>
<evidence type="ECO:0000256" key="9">
    <source>
        <dbReference type="ARBA" id="ARBA00023224"/>
    </source>
</evidence>
<dbReference type="EMBL" id="CAKOGL010000028">
    <property type="protein sequence ID" value="CAH2105391.1"/>
    <property type="molecule type" value="Genomic_DNA"/>
</dbReference>
<accession>A0AAU9V5A2</accession>
<keyword evidence="7 10" id="KW-0472">Membrane</keyword>
<feature type="transmembrane region" description="Helical" evidence="10">
    <location>
        <begin position="142"/>
        <end position="160"/>
    </location>
</feature>
<evidence type="ECO:0000256" key="3">
    <source>
        <dbReference type="ARBA" id="ARBA00022606"/>
    </source>
</evidence>
<name>A0AAU9V5A2_EUPED</name>
<evidence type="ECO:0000256" key="1">
    <source>
        <dbReference type="ARBA" id="ARBA00004651"/>
    </source>
</evidence>
<gene>
    <name evidence="11" type="ORF">EEDITHA_LOCUS19653</name>
</gene>
<keyword evidence="3 10" id="KW-0716">Sensory transduction</keyword>
<keyword evidence="4 10" id="KW-0812">Transmembrane</keyword>
<dbReference type="Pfam" id="PF02949">
    <property type="entry name" value="7tm_6"/>
    <property type="match status" value="2"/>
</dbReference>
<dbReference type="GO" id="GO:0007165">
    <property type="term" value="P:signal transduction"/>
    <property type="evidence" value="ECO:0007669"/>
    <property type="project" value="UniProtKB-KW"/>
</dbReference>
<comment type="similarity">
    <text evidence="10">Belongs to the insect chemoreceptor superfamily. Heteromeric odorant receptor channel (TC 1.A.69) family.</text>
</comment>
<feature type="transmembrane region" description="Helical" evidence="10">
    <location>
        <begin position="82"/>
        <end position="100"/>
    </location>
</feature>
<dbReference type="Proteomes" id="UP001153954">
    <property type="component" value="Unassembled WGS sequence"/>
</dbReference>
<keyword evidence="6 10" id="KW-1133">Transmembrane helix</keyword>
<comment type="caution">
    <text evidence="11">The sequence shown here is derived from an EMBL/GenBank/DDBJ whole genome shotgun (WGS) entry which is preliminary data.</text>
</comment>
<dbReference type="PANTHER" id="PTHR21137">
    <property type="entry name" value="ODORANT RECEPTOR"/>
    <property type="match status" value="1"/>
</dbReference>
<protein>
    <recommendedName>
        <fullName evidence="10">Odorant receptor</fullName>
    </recommendedName>
</protein>
<feature type="transmembrane region" description="Helical" evidence="10">
    <location>
        <begin position="56"/>
        <end position="76"/>
    </location>
</feature>
<evidence type="ECO:0000256" key="6">
    <source>
        <dbReference type="ARBA" id="ARBA00022989"/>
    </source>
</evidence>
<proteinExistence type="inferred from homology"/>
<dbReference type="GO" id="GO:0004984">
    <property type="term" value="F:olfactory receptor activity"/>
    <property type="evidence" value="ECO:0007669"/>
    <property type="project" value="InterPro"/>
</dbReference>
<comment type="subcellular location">
    <subcellularLocation>
        <location evidence="1 10">Cell membrane</location>
        <topology evidence="1 10">Multi-pass membrane protein</topology>
    </subcellularLocation>
</comment>
<comment type="caution">
    <text evidence="10">Lacks conserved residue(s) required for the propagation of feature annotation.</text>
</comment>